<reference evidence="3 4" key="1">
    <citation type="submission" date="2019-08" db="EMBL/GenBank/DDBJ databases">
        <title>Aureimonas fodiniaquatilis sp. nov., isolated from a coal mine wastewater.</title>
        <authorList>
            <person name="Kim W."/>
        </authorList>
    </citation>
    <scope>NUCLEOTIDE SEQUENCE [LARGE SCALE GENOMIC DNA]</scope>
    <source>
        <strain evidence="3 4">CAU 1482</strain>
    </source>
</reference>
<protein>
    <submittedName>
        <fullName evidence="3">Quinoprotein relay system zinc metallohydrolase 2</fullName>
    </submittedName>
</protein>
<dbReference type="InterPro" id="IPR036866">
    <property type="entry name" value="RibonucZ/Hydroxyglut_hydro"/>
</dbReference>
<proteinExistence type="inferred from homology"/>
<dbReference type="GO" id="GO:0017001">
    <property type="term" value="P:antibiotic catabolic process"/>
    <property type="evidence" value="ECO:0007669"/>
    <property type="project" value="UniProtKB-ARBA"/>
</dbReference>
<dbReference type="SUPFAM" id="SSF56281">
    <property type="entry name" value="Metallo-hydrolase/oxidoreductase"/>
    <property type="match status" value="1"/>
</dbReference>
<dbReference type="Pfam" id="PF00753">
    <property type="entry name" value="Lactamase_B"/>
    <property type="match status" value="1"/>
</dbReference>
<dbReference type="OrthoDB" id="420651at2"/>
<dbReference type="PANTHER" id="PTHR42951:SF4">
    <property type="entry name" value="ACYL-COENZYME A THIOESTERASE MBLAC2"/>
    <property type="match status" value="1"/>
</dbReference>
<dbReference type="InterPro" id="IPR001279">
    <property type="entry name" value="Metallo-B-lactamas"/>
</dbReference>
<evidence type="ECO:0000313" key="4">
    <source>
        <dbReference type="Proteomes" id="UP000324738"/>
    </source>
</evidence>
<organism evidence="3 4">
    <name type="scientific">Aureimonas fodinaquatilis</name>
    <dbReference type="NCBI Taxonomy" id="2565783"/>
    <lineage>
        <taxon>Bacteria</taxon>
        <taxon>Pseudomonadati</taxon>
        <taxon>Pseudomonadota</taxon>
        <taxon>Alphaproteobacteria</taxon>
        <taxon>Hyphomicrobiales</taxon>
        <taxon>Aurantimonadaceae</taxon>
        <taxon>Aureimonas</taxon>
    </lineage>
</organism>
<evidence type="ECO:0000259" key="2">
    <source>
        <dbReference type="SMART" id="SM00849"/>
    </source>
</evidence>
<dbReference type="SMART" id="SM00849">
    <property type="entry name" value="Lactamase_B"/>
    <property type="match status" value="1"/>
</dbReference>
<comment type="caution">
    <text evidence="3">The sequence shown here is derived from an EMBL/GenBank/DDBJ whole genome shotgun (WGS) entry which is preliminary data.</text>
</comment>
<feature type="domain" description="Metallo-beta-lactamase" evidence="2">
    <location>
        <begin position="80"/>
        <end position="263"/>
    </location>
</feature>
<dbReference type="EMBL" id="VTWH01000005">
    <property type="protein sequence ID" value="KAA0968599.1"/>
    <property type="molecule type" value="Genomic_DNA"/>
</dbReference>
<dbReference type="Gene3D" id="3.60.15.10">
    <property type="entry name" value="Ribonuclease Z/Hydroxyacylglutathione hydrolase-like"/>
    <property type="match status" value="1"/>
</dbReference>
<comment type="similarity">
    <text evidence="1">Belongs to the metallo-beta-lactamase superfamily. Class-B beta-lactamase family.</text>
</comment>
<accession>A0A5B0DTT7</accession>
<name>A0A5B0DTT7_9HYPH</name>
<dbReference type="Proteomes" id="UP000324738">
    <property type="component" value="Unassembled WGS sequence"/>
</dbReference>
<gene>
    <name evidence="3" type="ORF">FPY71_17115</name>
</gene>
<keyword evidence="3" id="KW-0378">Hydrolase</keyword>
<evidence type="ECO:0000256" key="1">
    <source>
        <dbReference type="ARBA" id="ARBA00005250"/>
    </source>
</evidence>
<dbReference type="AlphaFoldDB" id="A0A5B0DTT7"/>
<evidence type="ECO:0000313" key="3">
    <source>
        <dbReference type="EMBL" id="KAA0968599.1"/>
    </source>
</evidence>
<sequence length="334" mass="36063">MFLNHTFRWSDSILKTFKFATRIFSRIQAASGFVLVAFALVLHVPALAGSGEPAFALIAPGVYAHIGDIALPTPETDGNTSNSGFVIGNSSVAVIDSGGSPEFGLKIRAAVASVTDLPISHVILTHMHPDHSAGAASLTAEGAELVAHHNFAASMEARKQFYAELEARRQAKPVAEFEFALPDIGVDDRMEIDLGDRTLVLQAWPTAHTDNDLTVLDTRTRTLFAGDLLFVRHVPTLDGSLKGWLAIMPELAGIAADRVVPGHGQVSEDWHTSLDAQKQFLNQLADDTRAFISQGQSLGLAQTEAAASERSKWLLFDDYQGQNASAAYSELEWE</sequence>
<dbReference type="GO" id="GO:0016787">
    <property type="term" value="F:hydrolase activity"/>
    <property type="evidence" value="ECO:0007669"/>
    <property type="project" value="UniProtKB-KW"/>
</dbReference>
<dbReference type="InterPro" id="IPR030829">
    <property type="entry name" value="SoxH-rel_PQQ_2"/>
</dbReference>
<dbReference type="InterPro" id="IPR050855">
    <property type="entry name" value="NDM-1-like"/>
</dbReference>
<dbReference type="NCBIfam" id="TIGR04559">
    <property type="entry name" value="SoxH_rel_PQQ_2"/>
    <property type="match status" value="1"/>
</dbReference>
<dbReference type="PANTHER" id="PTHR42951">
    <property type="entry name" value="METALLO-BETA-LACTAMASE DOMAIN-CONTAINING"/>
    <property type="match status" value="1"/>
</dbReference>
<dbReference type="CDD" id="cd16282">
    <property type="entry name" value="metallo-hydrolase-like_MBL-fold"/>
    <property type="match status" value="1"/>
</dbReference>
<keyword evidence="4" id="KW-1185">Reference proteome</keyword>